<dbReference type="EMBL" id="LCAO01000005">
    <property type="protein sequence ID" value="KKR92059.1"/>
    <property type="molecule type" value="Genomic_DNA"/>
</dbReference>
<name>A0A0G0UTH5_9BACT</name>
<dbReference type="InterPro" id="IPR015813">
    <property type="entry name" value="Pyrv/PenolPyrv_kinase-like_dom"/>
</dbReference>
<evidence type="ECO:0000256" key="1">
    <source>
        <dbReference type="ARBA" id="ARBA00022842"/>
    </source>
</evidence>
<dbReference type="InterPro" id="IPR007566">
    <property type="entry name" value="PEP_COase_arc-type"/>
</dbReference>
<dbReference type="GO" id="GO:0008964">
    <property type="term" value="F:phosphoenolpyruvate carboxylase activity"/>
    <property type="evidence" value="ECO:0007669"/>
    <property type="project" value="UniProtKB-UniRule"/>
</dbReference>
<evidence type="ECO:0000256" key="4">
    <source>
        <dbReference type="NCBIfam" id="TIGR02751"/>
    </source>
</evidence>
<proteinExistence type="predicted"/>
<evidence type="ECO:0000256" key="2">
    <source>
        <dbReference type="ARBA" id="ARBA00023239"/>
    </source>
</evidence>
<dbReference type="PATRIC" id="fig|1618555.3.peg.510"/>
<organism evidence="5 6">
    <name type="scientific">Candidatus Woesebacteria bacterium GW2011_GWA1_41_13b</name>
    <dbReference type="NCBI Taxonomy" id="1618555"/>
    <lineage>
        <taxon>Bacteria</taxon>
        <taxon>Candidatus Woeseibacteriota</taxon>
    </lineage>
</organism>
<dbReference type="EC" id="4.1.1.31" evidence="4"/>
<evidence type="ECO:0000313" key="6">
    <source>
        <dbReference type="Proteomes" id="UP000034676"/>
    </source>
</evidence>
<dbReference type="PIRSF" id="PIRSF006677">
    <property type="entry name" value="UCP006677"/>
    <property type="match status" value="1"/>
</dbReference>
<dbReference type="AlphaFoldDB" id="A0A0G0UTH5"/>
<dbReference type="GO" id="GO:0015977">
    <property type="term" value="P:carbon fixation"/>
    <property type="evidence" value="ECO:0007669"/>
    <property type="project" value="UniProtKB-KW"/>
</dbReference>
<comment type="caution">
    <text evidence="5">The sequence shown here is derived from an EMBL/GenBank/DDBJ whole genome shotgun (WGS) entry which is preliminary data.</text>
</comment>
<dbReference type="NCBIfam" id="TIGR02751">
    <property type="entry name" value="PEPCase_arch"/>
    <property type="match status" value="1"/>
</dbReference>
<keyword evidence="2" id="KW-0456">Lyase</keyword>
<dbReference type="SUPFAM" id="SSF51621">
    <property type="entry name" value="Phosphoenolpyruvate/pyruvate domain"/>
    <property type="match status" value="1"/>
</dbReference>
<accession>A0A0G0UTH5</accession>
<protein>
    <recommendedName>
        <fullName evidence="4">Phosphoenolpyruvate carboxylase</fullName>
        <ecNumber evidence="4">4.1.1.31</ecNumber>
    </recommendedName>
</protein>
<evidence type="ECO:0000313" key="5">
    <source>
        <dbReference type="EMBL" id="KKR92059.1"/>
    </source>
</evidence>
<dbReference type="Pfam" id="PF14010">
    <property type="entry name" value="PEPcase_2"/>
    <property type="match status" value="1"/>
</dbReference>
<keyword evidence="1" id="KW-0460">Magnesium</keyword>
<gene>
    <name evidence="5" type="ORF">UU42_C0005G0022</name>
</gene>
<reference evidence="5 6" key="1">
    <citation type="journal article" date="2015" name="Nature">
        <title>rRNA introns, odd ribosomes, and small enigmatic genomes across a large radiation of phyla.</title>
        <authorList>
            <person name="Brown C.T."/>
            <person name="Hug L.A."/>
            <person name="Thomas B.C."/>
            <person name="Sharon I."/>
            <person name="Castelle C.J."/>
            <person name="Singh A."/>
            <person name="Wilkins M.J."/>
            <person name="Williams K.H."/>
            <person name="Banfield J.F."/>
        </authorList>
    </citation>
    <scope>NUCLEOTIDE SEQUENCE [LARGE SCALE GENOMIC DNA]</scope>
</reference>
<dbReference type="GO" id="GO:0006099">
    <property type="term" value="P:tricarboxylic acid cycle"/>
    <property type="evidence" value="ECO:0007669"/>
    <property type="project" value="InterPro"/>
</dbReference>
<dbReference type="Proteomes" id="UP000034676">
    <property type="component" value="Unassembled WGS sequence"/>
</dbReference>
<evidence type="ECO:0000256" key="3">
    <source>
        <dbReference type="ARBA" id="ARBA00023300"/>
    </source>
</evidence>
<sequence>MTNRIIPTTMASQHPDHAGVPYWGKKEFISTRKEVKECFLTFSELGINEYKWDWEGKFVDESVVDRLLHEHFEYFQKHPLGREKFLTFRLPNPKVETEFRLGRAFMGILSASSLAKQLGLPTPPLFEVILPMTETAKEMIEIEEAFAEVASLKHRLYSLGDGTLKHIEVIPLFEQVETIMRSDAILEEYVRLHYKQFKTKPKVLRPYVARSDPALNSGLVPTVLAIKVGLSHYRDFEKKTGIVLSPIIGSACLPFRGGLTPYSVKQFCDEYKGVRTALLQSAFRYDYPTPDVVKAVELLDQLLPKGTAQIVSKPTEKQLREVIGMFERPYCATIEGIAPLISEVATHLPKRRERVQHIGLFGYSRGVGGVRLPRAIGFTGALYSLGVPPELIGTGRGLGLARKEGKLEIIERHYIHLKDDLRRAGRFFNREALDTLSQQSAAWEAIGEDIREIERYLGEELGPKTAEEKEHAGFTSLIASNIENLSSMEEPLHQAALTRRSLG</sequence>
<keyword evidence="5" id="KW-0670">Pyruvate</keyword>
<keyword evidence="3" id="KW-0120">Carbon dioxide fixation</keyword>